<dbReference type="CDD" id="cd00183">
    <property type="entry name" value="TFIIS_I"/>
    <property type="match status" value="1"/>
</dbReference>
<feature type="compositionally biased region" description="Basic and acidic residues" evidence="4">
    <location>
        <begin position="270"/>
        <end position="295"/>
    </location>
</feature>
<dbReference type="Pfam" id="PF08711">
    <property type="entry name" value="Med26"/>
    <property type="match status" value="1"/>
</dbReference>
<sequence length="715" mass="79422">MAEELLEAVDRLQSRLLENPEPRKLLKTLKRLGELPMTVEILVETGVGKTVNSFRKHQLGGEMAKGLVAKWKKLVPQSDRATNVKEPPRSHTHSRGPEAGGGVGGGGHRRTREPSPEEEPFHEEEEELEVERGYHTNYSPSPPRNQHYSPPRRGGYQSDEYESPEPEPEHEPEPEPEPSPPPPPPPPLRKEVRLAKPSKETNKNHHHGSHGERNRDEERRQRHTQTSSARRGEGGAAGGGGAREDGEGKNRSTDKESPVTKSAKHSRKSTTHESKREEKKKGGDDGQPRAPKDSQPEEEEEDFDTPTMSFESFLTYDAPTPVKKKKKQPPSSASTASSRRSRTPPPAPSSSSSSAKGSKANGTQSTKRPHSGSASATAEKRKRVVEVIATLPEIHLPAIQPNYRPLPSIDVTPLSPQRRKVPVCNDEEDSGFTGKRFNSKMMVYSGSKTAYLPKMMTLYEQCIRVLQNNIDSITEVGGVPFDIMEPVLERCTPEQLFRIEQNNQWFTEESGELWMRHCKRDFKRESPQEYESWREMYLRLHDERKERLKMLTQNIHSSQANKPKGRQVKMAFVNSVAKPPRDVRRRQEKFGTISGSSASSTAAAAPFKIRPATTDYSGESSRSFSPQLNPSPGSSRSSAPGGSSSSSSSSGGGGAAGVGGPAARDKPQVKSKCECAHVTGKKERKNRKRPRIILGFFFFLNLTQTIYSLLQKSPQ</sequence>
<keyword evidence="2 3" id="KW-0539">Nucleus</keyword>
<keyword evidence="7" id="KW-1185">Reference proteome</keyword>
<dbReference type="Bgee" id="ENSGACG00000002085">
    <property type="expression patterns" value="Expressed in embryo and 13 other cell types or tissues"/>
</dbReference>
<dbReference type="Pfam" id="PF06881">
    <property type="entry name" value="Elongin_A"/>
    <property type="match status" value="1"/>
</dbReference>
<dbReference type="STRING" id="69293.ENSGACP00000002713"/>
<feature type="domain" description="TFIIS N-terminal" evidence="5">
    <location>
        <begin position="3"/>
        <end position="78"/>
    </location>
</feature>
<feature type="compositionally biased region" description="Polar residues" evidence="4">
    <location>
        <begin position="136"/>
        <end position="148"/>
    </location>
</feature>
<protein>
    <submittedName>
        <fullName evidence="6">Elongin A</fullName>
    </submittedName>
</protein>
<evidence type="ECO:0000256" key="3">
    <source>
        <dbReference type="PROSITE-ProRule" id="PRU00649"/>
    </source>
</evidence>
<dbReference type="SMART" id="SM00509">
    <property type="entry name" value="TFS2N"/>
    <property type="match status" value="1"/>
</dbReference>
<proteinExistence type="predicted"/>
<reference evidence="6" key="2">
    <citation type="submission" date="2025-08" db="UniProtKB">
        <authorList>
            <consortium name="Ensembl"/>
        </authorList>
    </citation>
    <scope>IDENTIFICATION</scope>
</reference>
<evidence type="ECO:0000256" key="2">
    <source>
        <dbReference type="ARBA" id="ARBA00023242"/>
    </source>
</evidence>
<dbReference type="GO" id="GO:0006368">
    <property type="term" value="P:transcription elongation by RNA polymerase II"/>
    <property type="evidence" value="ECO:0007669"/>
    <property type="project" value="InterPro"/>
</dbReference>
<dbReference type="InterPro" id="IPR051870">
    <property type="entry name" value="Elongin-A_domain"/>
</dbReference>
<dbReference type="SUPFAM" id="SSF47676">
    <property type="entry name" value="Conserved domain common to transcription factors TFIIS, elongin A, CRSP70"/>
    <property type="match status" value="1"/>
</dbReference>
<evidence type="ECO:0000256" key="4">
    <source>
        <dbReference type="SAM" id="MobiDB-lite"/>
    </source>
</evidence>
<accession>G3NBL6</accession>
<dbReference type="Gene3D" id="1.20.930.10">
    <property type="entry name" value="Conserved domain common to transcription factors TFIIS, elongin A, CRSP70"/>
    <property type="match status" value="1"/>
</dbReference>
<evidence type="ECO:0000259" key="5">
    <source>
        <dbReference type="PROSITE" id="PS51319"/>
    </source>
</evidence>
<reference evidence="6" key="3">
    <citation type="submission" date="2025-09" db="UniProtKB">
        <authorList>
            <consortium name="Ensembl"/>
        </authorList>
    </citation>
    <scope>IDENTIFICATION</scope>
</reference>
<feature type="region of interest" description="Disordered" evidence="4">
    <location>
        <begin position="74"/>
        <end position="380"/>
    </location>
</feature>
<dbReference type="PANTHER" id="PTHR15141:SF75">
    <property type="entry name" value="ELONGIN-A"/>
    <property type="match status" value="1"/>
</dbReference>
<dbReference type="Proteomes" id="UP000007635">
    <property type="component" value="Chromosome X"/>
</dbReference>
<dbReference type="GO" id="GO:0070449">
    <property type="term" value="C:elongin complex"/>
    <property type="evidence" value="ECO:0007669"/>
    <property type="project" value="InterPro"/>
</dbReference>
<dbReference type="InterPro" id="IPR036047">
    <property type="entry name" value="F-box-like_dom_sf"/>
</dbReference>
<feature type="compositionally biased region" description="Low complexity" evidence="4">
    <location>
        <begin position="349"/>
        <end position="360"/>
    </location>
</feature>
<dbReference type="InParanoid" id="G3NBL6"/>
<dbReference type="OMA" id="IESKHDY"/>
<dbReference type="eggNOG" id="KOG2821">
    <property type="taxonomic scope" value="Eukaryota"/>
</dbReference>
<feature type="region of interest" description="Disordered" evidence="4">
    <location>
        <begin position="556"/>
        <end position="686"/>
    </location>
</feature>
<feature type="compositionally biased region" description="Basic and acidic residues" evidence="4">
    <location>
        <begin position="663"/>
        <end position="675"/>
    </location>
</feature>
<dbReference type="InterPro" id="IPR010684">
    <property type="entry name" value="RNA_pol_II_trans_fac_SIII_A"/>
</dbReference>
<dbReference type="GeneTree" id="ENSGT00390000002428"/>
<comment type="subcellular location">
    <subcellularLocation>
        <location evidence="1 3">Nucleus</location>
    </subcellularLocation>
</comment>
<organism evidence="6 7">
    <name type="scientific">Gasterosteus aculeatus aculeatus</name>
    <name type="common">three-spined stickleback</name>
    <dbReference type="NCBI Taxonomy" id="481459"/>
    <lineage>
        <taxon>Eukaryota</taxon>
        <taxon>Metazoa</taxon>
        <taxon>Chordata</taxon>
        <taxon>Craniata</taxon>
        <taxon>Vertebrata</taxon>
        <taxon>Euteleostomi</taxon>
        <taxon>Actinopterygii</taxon>
        <taxon>Neopterygii</taxon>
        <taxon>Teleostei</taxon>
        <taxon>Neoteleostei</taxon>
        <taxon>Acanthomorphata</taxon>
        <taxon>Eupercaria</taxon>
        <taxon>Perciformes</taxon>
        <taxon>Cottioidei</taxon>
        <taxon>Gasterosteales</taxon>
        <taxon>Gasterosteidae</taxon>
        <taxon>Gasterosteus</taxon>
    </lineage>
</organism>
<feature type="compositionally biased region" description="Basic and acidic residues" evidence="4">
    <location>
        <begin position="188"/>
        <end position="220"/>
    </location>
</feature>
<dbReference type="InterPro" id="IPR035441">
    <property type="entry name" value="TFIIS/LEDGF_dom_sf"/>
</dbReference>
<dbReference type="AlphaFoldDB" id="G3NBL6"/>
<feature type="compositionally biased region" description="Gly residues" evidence="4">
    <location>
        <begin position="650"/>
        <end position="660"/>
    </location>
</feature>
<feature type="compositionally biased region" description="Low complexity" evidence="4">
    <location>
        <begin position="329"/>
        <end position="338"/>
    </location>
</feature>
<feature type="compositionally biased region" description="Low complexity" evidence="4">
    <location>
        <begin position="594"/>
        <end position="605"/>
    </location>
</feature>
<feature type="compositionally biased region" description="Polar residues" evidence="4">
    <location>
        <begin position="614"/>
        <end position="628"/>
    </location>
</feature>
<feature type="compositionally biased region" description="Polar residues" evidence="4">
    <location>
        <begin position="361"/>
        <end position="376"/>
    </location>
</feature>
<dbReference type="InterPro" id="IPR017923">
    <property type="entry name" value="TFIIS_N"/>
</dbReference>
<feature type="compositionally biased region" description="Acidic residues" evidence="4">
    <location>
        <begin position="116"/>
        <end position="129"/>
    </location>
</feature>
<dbReference type="InterPro" id="IPR003617">
    <property type="entry name" value="TFIIS/CRSP70_N_sub"/>
</dbReference>
<dbReference type="SUPFAM" id="SSF81383">
    <property type="entry name" value="F-box domain"/>
    <property type="match status" value="1"/>
</dbReference>
<dbReference type="Gene3D" id="6.10.250.3180">
    <property type="match status" value="1"/>
</dbReference>
<dbReference type="PANTHER" id="PTHR15141">
    <property type="entry name" value="TRANSCRIPTION ELONGATION FACTOR B POLYPEPTIDE 3"/>
    <property type="match status" value="1"/>
</dbReference>
<evidence type="ECO:0000313" key="6">
    <source>
        <dbReference type="Ensembl" id="ENSGACP00000002713.2"/>
    </source>
</evidence>
<dbReference type="Ensembl" id="ENSGACT00000002722.2">
    <property type="protein sequence ID" value="ENSGACP00000002713.2"/>
    <property type="gene ID" value="ENSGACG00000002085.2"/>
</dbReference>
<evidence type="ECO:0000256" key="1">
    <source>
        <dbReference type="ARBA" id="ARBA00004123"/>
    </source>
</evidence>
<feature type="compositionally biased region" description="Basic and acidic residues" evidence="4">
    <location>
        <begin position="242"/>
        <end position="258"/>
    </location>
</feature>
<name>G3NBL6_GASAC</name>
<evidence type="ECO:0000313" key="7">
    <source>
        <dbReference type="Proteomes" id="UP000007635"/>
    </source>
</evidence>
<dbReference type="PROSITE" id="PS51319">
    <property type="entry name" value="TFIIS_N"/>
    <property type="match status" value="1"/>
</dbReference>
<reference evidence="6 7" key="1">
    <citation type="journal article" date="2021" name="G3 (Bethesda)">
        <title>Improved contiguity of the threespine stickleback genome using long-read sequencing.</title>
        <authorList>
            <person name="Nath S."/>
            <person name="Shaw D.E."/>
            <person name="White M.A."/>
        </authorList>
    </citation>
    <scope>NUCLEOTIDE SEQUENCE [LARGE SCALE GENOMIC DNA]</scope>
    <source>
        <strain evidence="6 7">Lake Benthic</strain>
    </source>
</reference>
<feature type="compositionally biased region" description="Low complexity" evidence="4">
    <location>
        <begin position="630"/>
        <end position="649"/>
    </location>
</feature>
<feature type="compositionally biased region" description="Pro residues" evidence="4">
    <location>
        <begin position="177"/>
        <end position="187"/>
    </location>
</feature>